<protein>
    <submittedName>
        <fullName evidence="1">Uncharacterized protein</fullName>
    </submittedName>
</protein>
<proteinExistence type="predicted"/>
<accession>A0A3M8WKX9</accession>
<evidence type="ECO:0000313" key="2">
    <source>
        <dbReference type="Proteomes" id="UP000275401"/>
    </source>
</evidence>
<name>A0A3M8WKX9_9ACTN</name>
<keyword evidence="2" id="KW-1185">Reference proteome</keyword>
<sequence length="227" mass="24891">MPESTLKYDPPTTEGEAVACLFRGIKNIEDPDGNWNGDDTVHLLRDWFTSLGINPSGPANQIDTTQLKITPPEADPGTVTDLLAALPGFTTERRLAGDEGHFYATYDEPGFDDRAEEEQGTIVVFPFASKARLRTAVTALRRAGYTATAHTLHTRGYAVHVHADVVCAPVPVPAVLPADVRASIATVVSQGWDDEQGDYEQRDTCDREGHLFVHMKLISDYLDFCFA</sequence>
<evidence type="ECO:0000313" key="1">
    <source>
        <dbReference type="EMBL" id="RNG30374.1"/>
    </source>
</evidence>
<dbReference type="EMBL" id="RIBZ01000143">
    <property type="protein sequence ID" value="RNG30374.1"/>
    <property type="molecule type" value="Genomic_DNA"/>
</dbReference>
<dbReference type="Proteomes" id="UP000275401">
    <property type="component" value="Unassembled WGS sequence"/>
</dbReference>
<comment type="caution">
    <text evidence="1">The sequence shown here is derived from an EMBL/GenBank/DDBJ whole genome shotgun (WGS) entry which is preliminary data.</text>
</comment>
<dbReference type="RefSeq" id="WP_123099742.1">
    <property type="nucleotide sequence ID" value="NZ_RIBZ01000143.1"/>
</dbReference>
<dbReference type="AlphaFoldDB" id="A0A3M8WKX9"/>
<organism evidence="1 2">
    <name type="scientific">Streptomyces botrytidirepellens</name>
    <dbReference type="NCBI Taxonomy" id="2486417"/>
    <lineage>
        <taxon>Bacteria</taxon>
        <taxon>Bacillati</taxon>
        <taxon>Actinomycetota</taxon>
        <taxon>Actinomycetes</taxon>
        <taxon>Kitasatosporales</taxon>
        <taxon>Streptomycetaceae</taxon>
        <taxon>Streptomyces</taxon>
    </lineage>
</organism>
<gene>
    <name evidence="1" type="ORF">EEJ42_10805</name>
</gene>
<reference evidence="1 2" key="1">
    <citation type="submission" date="2018-11" db="EMBL/GenBank/DDBJ databases">
        <title>The Potential of Streptomyces as Biocontrol Agents against the Tomato grey mould, Botrytis cinerea (Gray mold) Frontiers in Microbiology.</title>
        <authorList>
            <person name="Li D."/>
        </authorList>
    </citation>
    <scope>NUCLEOTIDE SEQUENCE [LARGE SCALE GENOMIC DNA]</scope>
    <source>
        <strain evidence="1 2">NEAU-LD23</strain>
    </source>
</reference>